<reference evidence="3" key="1">
    <citation type="journal article" date="2019" name="Int. J. Syst. Evol. Microbiol.">
        <title>The Global Catalogue of Microorganisms (GCM) 10K type strain sequencing project: providing services to taxonomists for standard genome sequencing and annotation.</title>
        <authorList>
            <consortium name="The Broad Institute Genomics Platform"/>
            <consortium name="The Broad Institute Genome Sequencing Center for Infectious Disease"/>
            <person name="Wu L."/>
            <person name="Ma J."/>
        </authorList>
    </citation>
    <scope>NUCLEOTIDE SEQUENCE [LARGE SCALE GENOMIC DNA]</scope>
    <source>
        <strain evidence="3">CGMCC 1.15731</strain>
    </source>
</reference>
<keyword evidence="3" id="KW-1185">Reference proteome</keyword>
<gene>
    <name evidence="2" type="ORF">ACFO1V_13000</name>
</gene>
<dbReference type="PROSITE" id="PS51257">
    <property type="entry name" value="PROKAR_LIPOPROTEIN"/>
    <property type="match status" value="1"/>
</dbReference>
<protein>
    <recommendedName>
        <fullName evidence="4">Surface antigen domain-containing protein</fullName>
    </recommendedName>
</protein>
<dbReference type="RefSeq" id="WP_374832807.1">
    <property type="nucleotide sequence ID" value="NZ_JBHEEZ010000018.1"/>
</dbReference>
<keyword evidence="1" id="KW-0732">Signal</keyword>
<evidence type="ECO:0008006" key="4">
    <source>
        <dbReference type="Google" id="ProtNLM"/>
    </source>
</evidence>
<feature type="chain" id="PRO_5046674125" description="Surface antigen domain-containing protein" evidence="1">
    <location>
        <begin position="21"/>
        <end position="142"/>
    </location>
</feature>
<name>A0ABV9HAE1_9HYPH</name>
<organism evidence="2 3">
    <name type="scientific">Daeguia caeni</name>
    <dbReference type="NCBI Taxonomy" id="439612"/>
    <lineage>
        <taxon>Bacteria</taxon>
        <taxon>Pseudomonadati</taxon>
        <taxon>Pseudomonadota</taxon>
        <taxon>Alphaproteobacteria</taxon>
        <taxon>Hyphomicrobiales</taxon>
        <taxon>Brucellaceae</taxon>
        <taxon>Daeguia</taxon>
    </lineage>
</organism>
<accession>A0ABV9HAE1</accession>
<dbReference type="EMBL" id="JBHSEL010000121">
    <property type="protein sequence ID" value="MFC4626110.1"/>
    <property type="molecule type" value="Genomic_DNA"/>
</dbReference>
<comment type="caution">
    <text evidence="2">The sequence shown here is derived from an EMBL/GenBank/DDBJ whole genome shotgun (WGS) entry which is preliminary data.</text>
</comment>
<evidence type="ECO:0000313" key="3">
    <source>
        <dbReference type="Proteomes" id="UP001596042"/>
    </source>
</evidence>
<dbReference type="Proteomes" id="UP001596042">
    <property type="component" value="Unassembled WGS sequence"/>
</dbReference>
<proteinExistence type="predicted"/>
<feature type="signal peptide" evidence="1">
    <location>
        <begin position="1"/>
        <end position="20"/>
    </location>
</feature>
<dbReference type="PIRSF" id="PIRSF002721">
    <property type="entry name" value="Surface_antigen_Rickettsia"/>
    <property type="match status" value="1"/>
</dbReference>
<sequence>MKTSQIARFLLVATLPLVLAACGTSGHKGLFATSPSSTTQDRLLLQLGNGLLGNAANSLSAADRQKALEAEYRALEYSPAGRVVEWTGRGGSNGDVTAAQPYQVGSQNCRQYTHSFSIAGGAVQTMRGTACRNPDGSWTPLT</sequence>
<evidence type="ECO:0000256" key="1">
    <source>
        <dbReference type="SAM" id="SignalP"/>
    </source>
</evidence>
<evidence type="ECO:0000313" key="2">
    <source>
        <dbReference type="EMBL" id="MFC4626110.1"/>
    </source>
</evidence>
<dbReference type="InterPro" id="IPR016364">
    <property type="entry name" value="Surface_antigen_Rickettsia"/>
</dbReference>